<dbReference type="RefSeq" id="XP_014158170.1">
    <property type="nucleotide sequence ID" value="XM_014302695.1"/>
</dbReference>
<sequence>MKLSQAAICVIVAFLGFGNALPETSAKTARCAIDPVIIIGAGKAGAAATRDLTTRGCKVVVVEARDRVGGRAHIIQDWGSGFPLDTGGTYIHGGSVDNSVRWVAEKKLGLKTIESGGDSAYIGPEDRMKWTKASNGEAYTEGVMELGWAAYEDWWECVAKLEADRLAKGQQDVSLAWATNEVMNGFLMRDDTFVKMAEMNTDTTYLLFIHLNKVFEGDWGLPLSQFKLFGFKDDYHWRTIEEGDRVIVGGMQQVPAALLKDINLVLNYRVTRIDYIDTKNPIITVEGTSGEDRNITSGITIISTLPLEILTARDVEFVAPLPANKRLSTNRRGIARLNNLHLEFPSRFWEEDLGTMTLVPQESDPRHDAFLGEWIWTGSLLQIKGKHDSTDAKSDTYQPALSFFWASDDYWHESLSDKELKNMALKKLIMRYGKENVLEPTSYIASRWNTDPYTKLAYSGLRLYSTKEDWENLAAPINNALFFAGEHTNLDGRYQTLDGAYDSGIRAAKEVAGLTENGLGKIVSEWENPTKKTK</sequence>
<dbReference type="OrthoDB" id="5046242at2759"/>
<dbReference type="STRING" id="667725.A0A0L0G7R1"/>
<dbReference type="PANTHER" id="PTHR10742">
    <property type="entry name" value="FLAVIN MONOAMINE OXIDASE"/>
    <property type="match status" value="1"/>
</dbReference>
<dbReference type="SUPFAM" id="SSF51905">
    <property type="entry name" value="FAD/NAD(P)-binding domain"/>
    <property type="match status" value="1"/>
</dbReference>
<dbReference type="PANTHER" id="PTHR10742:SF410">
    <property type="entry name" value="LYSINE-SPECIFIC HISTONE DEMETHYLASE 2"/>
    <property type="match status" value="1"/>
</dbReference>
<accession>A0A0L0G7R1</accession>
<dbReference type="InterPro" id="IPR050281">
    <property type="entry name" value="Flavin_monoamine_oxidase"/>
</dbReference>
<dbReference type="Gene3D" id="3.50.50.60">
    <property type="entry name" value="FAD/NAD(P)-binding domain"/>
    <property type="match status" value="1"/>
</dbReference>
<dbReference type="GO" id="GO:0016491">
    <property type="term" value="F:oxidoreductase activity"/>
    <property type="evidence" value="ECO:0007669"/>
    <property type="project" value="InterPro"/>
</dbReference>
<keyword evidence="4" id="KW-1185">Reference proteome</keyword>
<dbReference type="SUPFAM" id="SSF54373">
    <property type="entry name" value="FAD-linked reductases, C-terminal domain"/>
    <property type="match status" value="1"/>
</dbReference>
<dbReference type="Proteomes" id="UP000054560">
    <property type="component" value="Unassembled WGS sequence"/>
</dbReference>
<evidence type="ECO:0000259" key="2">
    <source>
        <dbReference type="Pfam" id="PF01593"/>
    </source>
</evidence>
<feature type="signal peptide" evidence="1">
    <location>
        <begin position="1"/>
        <end position="20"/>
    </location>
</feature>
<dbReference type="GeneID" id="25904020"/>
<evidence type="ECO:0000313" key="4">
    <source>
        <dbReference type="Proteomes" id="UP000054560"/>
    </source>
</evidence>
<keyword evidence="1" id="KW-0732">Signal</keyword>
<evidence type="ECO:0000256" key="1">
    <source>
        <dbReference type="SAM" id="SignalP"/>
    </source>
</evidence>
<organism evidence="3 4">
    <name type="scientific">Sphaeroforma arctica JP610</name>
    <dbReference type="NCBI Taxonomy" id="667725"/>
    <lineage>
        <taxon>Eukaryota</taxon>
        <taxon>Ichthyosporea</taxon>
        <taxon>Ichthyophonida</taxon>
        <taxon>Sphaeroforma</taxon>
    </lineage>
</organism>
<proteinExistence type="predicted"/>
<gene>
    <name evidence="3" type="ORF">SARC_03516</name>
</gene>
<dbReference type="eggNOG" id="KOG0029">
    <property type="taxonomic scope" value="Eukaryota"/>
</dbReference>
<dbReference type="InterPro" id="IPR002937">
    <property type="entry name" value="Amino_oxidase"/>
</dbReference>
<protein>
    <recommendedName>
        <fullName evidence="2">Amine oxidase domain-containing protein</fullName>
    </recommendedName>
</protein>
<reference evidence="3 4" key="1">
    <citation type="submission" date="2011-02" db="EMBL/GenBank/DDBJ databases">
        <title>The Genome Sequence of Sphaeroforma arctica JP610.</title>
        <authorList>
            <consortium name="The Broad Institute Genome Sequencing Platform"/>
            <person name="Russ C."/>
            <person name="Cuomo C."/>
            <person name="Young S.K."/>
            <person name="Zeng Q."/>
            <person name="Gargeya S."/>
            <person name="Alvarado L."/>
            <person name="Berlin A."/>
            <person name="Chapman S.B."/>
            <person name="Chen Z."/>
            <person name="Freedman E."/>
            <person name="Gellesch M."/>
            <person name="Goldberg J."/>
            <person name="Griggs A."/>
            <person name="Gujja S."/>
            <person name="Heilman E."/>
            <person name="Heiman D."/>
            <person name="Howarth C."/>
            <person name="Mehta T."/>
            <person name="Neiman D."/>
            <person name="Pearson M."/>
            <person name="Roberts A."/>
            <person name="Saif S."/>
            <person name="Shea T."/>
            <person name="Shenoy N."/>
            <person name="Sisk P."/>
            <person name="Stolte C."/>
            <person name="Sykes S."/>
            <person name="White J."/>
            <person name="Yandava C."/>
            <person name="Burger G."/>
            <person name="Gray M.W."/>
            <person name="Holland P.W.H."/>
            <person name="King N."/>
            <person name="Lang F.B.F."/>
            <person name="Roger A.J."/>
            <person name="Ruiz-Trillo I."/>
            <person name="Haas B."/>
            <person name="Nusbaum C."/>
            <person name="Birren B."/>
        </authorList>
    </citation>
    <scope>NUCLEOTIDE SEQUENCE [LARGE SCALE GENOMIC DNA]</scope>
    <source>
        <strain evidence="3 4">JP610</strain>
    </source>
</reference>
<evidence type="ECO:0000313" key="3">
    <source>
        <dbReference type="EMBL" id="KNC84268.1"/>
    </source>
</evidence>
<feature type="chain" id="PRO_5005539081" description="Amine oxidase domain-containing protein" evidence="1">
    <location>
        <begin position="21"/>
        <end position="534"/>
    </location>
</feature>
<dbReference type="Pfam" id="PF01593">
    <property type="entry name" value="Amino_oxidase"/>
    <property type="match status" value="1"/>
</dbReference>
<dbReference type="Gene3D" id="3.90.660.10">
    <property type="match status" value="1"/>
</dbReference>
<feature type="domain" description="Amine oxidase" evidence="2">
    <location>
        <begin position="44"/>
        <end position="511"/>
    </location>
</feature>
<name>A0A0L0G7R1_9EUKA</name>
<dbReference type="AlphaFoldDB" id="A0A0L0G7R1"/>
<dbReference type="EMBL" id="KQ241776">
    <property type="protein sequence ID" value="KNC84268.1"/>
    <property type="molecule type" value="Genomic_DNA"/>
</dbReference>
<dbReference type="InterPro" id="IPR036188">
    <property type="entry name" value="FAD/NAD-bd_sf"/>
</dbReference>